<dbReference type="Proteomes" id="UP000256601">
    <property type="component" value="Unassembled WGS sequence"/>
</dbReference>
<dbReference type="EMBL" id="KZ859120">
    <property type="protein sequence ID" value="RDW23043.1"/>
    <property type="molecule type" value="Genomic_DNA"/>
</dbReference>
<name>A0A371BY74_YARLL</name>
<protein>
    <recommendedName>
        <fullName evidence="4">Secreted protein</fullName>
    </recommendedName>
</protein>
<gene>
    <name evidence="2" type="ORF">B0I71DRAFT_136605</name>
</gene>
<dbReference type="AlphaFoldDB" id="A0A371BY74"/>
<evidence type="ECO:0000313" key="2">
    <source>
        <dbReference type="EMBL" id="RDW23043.1"/>
    </source>
</evidence>
<reference evidence="2 3" key="1">
    <citation type="submission" date="2018-07" db="EMBL/GenBank/DDBJ databases">
        <title>Draft Genome Assemblies for Five Robust Yarrowia lipolytica Strains Exhibiting High Lipid Production and Pentose Sugar Utilization and Sugar Alcohol Secretion from Undetoxified Lignocellulosic Biomass Hydrolysates.</title>
        <authorList>
            <consortium name="DOE Joint Genome Institute"/>
            <person name="Walker C."/>
            <person name="Ryu S."/>
            <person name="Na H."/>
            <person name="Zane M."/>
            <person name="LaButti K."/>
            <person name="Lipzen A."/>
            <person name="Haridas S."/>
            <person name="Barry K."/>
            <person name="Grigoriev I.V."/>
            <person name="Quarterman J."/>
            <person name="Slininger P."/>
            <person name="Dien B."/>
            <person name="Trinh C.T."/>
        </authorList>
    </citation>
    <scope>NUCLEOTIDE SEQUENCE [LARGE SCALE GENOMIC DNA]</scope>
    <source>
        <strain evidence="2 3">YB392</strain>
    </source>
</reference>
<accession>A0A371BY74</accession>
<keyword evidence="1" id="KW-0732">Signal</keyword>
<sequence>MLRRGGSAYLCCSSGFCHTLLLDTLLLFSEPLLSLSLSLSQPDAAVEVWNGLGVCGNIVQRLALRYTSLFH</sequence>
<evidence type="ECO:0000313" key="3">
    <source>
        <dbReference type="Proteomes" id="UP000256601"/>
    </source>
</evidence>
<feature type="chain" id="PRO_5030068642" description="Secreted protein" evidence="1">
    <location>
        <begin position="35"/>
        <end position="71"/>
    </location>
</feature>
<evidence type="ECO:0008006" key="4">
    <source>
        <dbReference type="Google" id="ProtNLM"/>
    </source>
</evidence>
<feature type="signal peptide" evidence="1">
    <location>
        <begin position="1"/>
        <end position="34"/>
    </location>
</feature>
<evidence type="ECO:0000256" key="1">
    <source>
        <dbReference type="SAM" id="SignalP"/>
    </source>
</evidence>
<proteinExistence type="predicted"/>
<organism evidence="2 3">
    <name type="scientific">Yarrowia lipolytica</name>
    <name type="common">Candida lipolytica</name>
    <dbReference type="NCBI Taxonomy" id="4952"/>
    <lineage>
        <taxon>Eukaryota</taxon>
        <taxon>Fungi</taxon>
        <taxon>Dikarya</taxon>
        <taxon>Ascomycota</taxon>
        <taxon>Saccharomycotina</taxon>
        <taxon>Dipodascomycetes</taxon>
        <taxon>Dipodascales</taxon>
        <taxon>Dipodascales incertae sedis</taxon>
        <taxon>Yarrowia</taxon>
    </lineage>
</organism>